<dbReference type="Proteomes" id="UP000283469">
    <property type="component" value="Unassembled WGS sequence"/>
</dbReference>
<keyword evidence="1" id="KW-0732">Signal</keyword>
<dbReference type="EMBL" id="QVRA01000007">
    <property type="protein sequence ID" value="RJG55087.1"/>
    <property type="molecule type" value="Genomic_DNA"/>
</dbReference>
<dbReference type="Pfam" id="PF10677">
    <property type="entry name" value="DUF2490"/>
    <property type="match status" value="1"/>
</dbReference>
<dbReference type="OrthoDB" id="5381041at2"/>
<feature type="chain" id="PRO_5019352307" evidence="1">
    <location>
        <begin position="26"/>
        <end position="229"/>
    </location>
</feature>
<dbReference type="InterPro" id="IPR019619">
    <property type="entry name" value="DUF2490"/>
</dbReference>
<evidence type="ECO:0000256" key="1">
    <source>
        <dbReference type="SAM" id="SignalP"/>
    </source>
</evidence>
<keyword evidence="3" id="KW-1185">Reference proteome</keyword>
<comment type="caution">
    <text evidence="2">The sequence shown here is derived from an EMBL/GenBank/DDBJ whole genome shotgun (WGS) entry which is preliminary data.</text>
</comment>
<dbReference type="AlphaFoldDB" id="A0A418YT59"/>
<sequence length="229" mass="25465">MNSLRQTVLRLSTLFTAMAALPAHGAEDEQLWLQTIAQGPISGDIVYFAEVQSRFGRDMDGLDQMLLRPAIGVKLSDRLTVFQGYAYVRTPRSGGGDTREHRSFQQINWSLGKVAGGPLSSRTRIEQRWVSSGDDMGWRLRQWLRLAVPLTGKPGGVSALTYAEGLVALNDTDWGARKGFDRLRSFAGLELPFAGKSTVEVGYLNQYVKNRGRADDVDHVLLVTLQLRR</sequence>
<name>A0A418YT59_9SPHN</name>
<protein>
    <submittedName>
        <fullName evidence="2">DUF2490 domain-containing protein</fullName>
    </submittedName>
</protein>
<dbReference type="RefSeq" id="WP_119745811.1">
    <property type="nucleotide sequence ID" value="NZ_QVRA01000007.1"/>
</dbReference>
<reference evidence="2 3" key="1">
    <citation type="submission" date="2018-08" db="EMBL/GenBank/DDBJ databases">
        <title>Sphingobium sp. EO9.</title>
        <authorList>
            <person name="Park Y."/>
            <person name="Kim K.H."/>
            <person name="Jeon C.O."/>
        </authorList>
    </citation>
    <scope>NUCLEOTIDE SEQUENCE [LARGE SCALE GENOMIC DNA]</scope>
    <source>
        <strain evidence="2 3">EO9</strain>
    </source>
</reference>
<evidence type="ECO:0000313" key="3">
    <source>
        <dbReference type="Proteomes" id="UP000283469"/>
    </source>
</evidence>
<feature type="signal peptide" evidence="1">
    <location>
        <begin position="1"/>
        <end position="25"/>
    </location>
</feature>
<organism evidence="2 3">
    <name type="scientific">Sphingobium terrigena</name>
    <dbReference type="NCBI Taxonomy" id="2304063"/>
    <lineage>
        <taxon>Bacteria</taxon>
        <taxon>Pseudomonadati</taxon>
        <taxon>Pseudomonadota</taxon>
        <taxon>Alphaproteobacteria</taxon>
        <taxon>Sphingomonadales</taxon>
        <taxon>Sphingomonadaceae</taxon>
        <taxon>Sphingobium</taxon>
    </lineage>
</organism>
<gene>
    <name evidence="2" type="ORF">D0Z70_09710</name>
</gene>
<evidence type="ECO:0000313" key="2">
    <source>
        <dbReference type="EMBL" id="RJG55087.1"/>
    </source>
</evidence>
<proteinExistence type="predicted"/>
<accession>A0A418YT59</accession>